<dbReference type="EMBL" id="GU474858">
    <property type="protein sequence ID" value="ADI17253.1"/>
    <property type="molecule type" value="Genomic_DNA"/>
</dbReference>
<protein>
    <submittedName>
        <fullName evidence="1">Uncharacterized protein</fullName>
    </submittedName>
</protein>
<reference evidence="1" key="1">
    <citation type="journal article" date="2011" name="Environ. Microbiol.">
        <title>Time-series analyses of Monterey Bay coastal microbial picoplankton using a 'genome proxy' microarray.</title>
        <authorList>
            <person name="Rich V.I."/>
            <person name="Pham V.D."/>
            <person name="Eppley J."/>
            <person name="Shi Y."/>
            <person name="DeLong E.F."/>
        </authorList>
    </citation>
    <scope>NUCLEOTIDE SEQUENCE</scope>
</reference>
<evidence type="ECO:0000313" key="1">
    <source>
        <dbReference type="EMBL" id="ADI17253.1"/>
    </source>
</evidence>
<name>E0XS62_9PROT</name>
<accession>E0XS62</accession>
<proteinExistence type="predicted"/>
<sequence length="41" mass="4837">MSCAVFDVLLFVSRLTLFSPYNFKLIQFSFSETRLPKTYLI</sequence>
<dbReference type="AlphaFoldDB" id="E0XS62"/>
<organism evidence="1">
    <name type="scientific">uncultured alpha proteobacterium HF0070_14E07</name>
    <dbReference type="NCBI Taxonomy" id="710804"/>
    <lineage>
        <taxon>Bacteria</taxon>
        <taxon>Pseudomonadati</taxon>
        <taxon>Pseudomonadota</taxon>
        <taxon>Alphaproteobacteria</taxon>
        <taxon>environmental samples</taxon>
    </lineage>
</organism>